<organism evidence="5">
    <name type="scientific">freshwater metagenome</name>
    <dbReference type="NCBI Taxonomy" id="449393"/>
    <lineage>
        <taxon>unclassified sequences</taxon>
        <taxon>metagenomes</taxon>
        <taxon>ecological metagenomes</taxon>
    </lineage>
</organism>
<evidence type="ECO:0000313" key="4">
    <source>
        <dbReference type="EMBL" id="CAB4624886.1"/>
    </source>
</evidence>
<keyword evidence="2" id="KW-0067">ATP-binding</keyword>
<dbReference type="InterPro" id="IPR003593">
    <property type="entry name" value="AAA+_ATPase"/>
</dbReference>
<proteinExistence type="predicted"/>
<dbReference type="Pfam" id="PF01580">
    <property type="entry name" value="FtsK_SpoIIIE"/>
    <property type="match status" value="1"/>
</dbReference>
<protein>
    <submittedName>
        <fullName evidence="5">Unannotated protein</fullName>
    </submittedName>
</protein>
<dbReference type="PANTHER" id="PTHR22683:SF1">
    <property type="entry name" value="TYPE VII SECRETION SYSTEM PROTEIN ESSC"/>
    <property type="match status" value="1"/>
</dbReference>
<evidence type="ECO:0000313" key="5">
    <source>
        <dbReference type="EMBL" id="CAB4862846.1"/>
    </source>
</evidence>
<dbReference type="EMBL" id="CAEZVJ010000028">
    <property type="protein sequence ID" value="CAB4624886.1"/>
    <property type="molecule type" value="Genomic_DNA"/>
</dbReference>
<evidence type="ECO:0000256" key="1">
    <source>
        <dbReference type="ARBA" id="ARBA00022741"/>
    </source>
</evidence>
<accession>A0A6J7CXY3</accession>
<dbReference type="Gene3D" id="3.40.50.300">
    <property type="entry name" value="P-loop containing nucleotide triphosphate hydrolases"/>
    <property type="match status" value="1"/>
</dbReference>
<dbReference type="GO" id="GO:0003677">
    <property type="term" value="F:DNA binding"/>
    <property type="evidence" value="ECO:0007669"/>
    <property type="project" value="InterPro"/>
</dbReference>
<gene>
    <name evidence="4" type="ORF">UFOPK1961_00377</name>
    <name evidence="5" type="ORF">UFOPK3364_00343</name>
</gene>
<feature type="domain" description="FtsK" evidence="3">
    <location>
        <begin position="226"/>
        <end position="408"/>
    </location>
</feature>
<dbReference type="GO" id="GO:0005524">
    <property type="term" value="F:ATP binding"/>
    <property type="evidence" value="ECO:0007669"/>
    <property type="project" value="UniProtKB-KW"/>
</dbReference>
<dbReference type="PANTHER" id="PTHR22683">
    <property type="entry name" value="SPORULATION PROTEIN RELATED"/>
    <property type="match status" value="1"/>
</dbReference>
<dbReference type="InterPro" id="IPR002543">
    <property type="entry name" value="FtsK_dom"/>
</dbReference>
<dbReference type="PROSITE" id="PS50901">
    <property type="entry name" value="FTSK"/>
    <property type="match status" value="1"/>
</dbReference>
<evidence type="ECO:0000256" key="2">
    <source>
        <dbReference type="ARBA" id="ARBA00022840"/>
    </source>
</evidence>
<name>A0A6J7CXY3_9ZZZZ</name>
<dbReference type="InterPro" id="IPR027417">
    <property type="entry name" value="P-loop_NTPase"/>
</dbReference>
<keyword evidence="1" id="KW-0547">Nucleotide-binding</keyword>
<reference evidence="5" key="1">
    <citation type="submission" date="2020-05" db="EMBL/GenBank/DDBJ databases">
        <authorList>
            <person name="Chiriac C."/>
            <person name="Salcher M."/>
            <person name="Ghai R."/>
            <person name="Kavagutti S V."/>
        </authorList>
    </citation>
    <scope>NUCLEOTIDE SEQUENCE</scope>
</reference>
<dbReference type="InterPro" id="IPR050206">
    <property type="entry name" value="FtsK/SpoIIIE/SftA"/>
</dbReference>
<dbReference type="EMBL" id="CAFBLO010000020">
    <property type="protein sequence ID" value="CAB4862846.1"/>
    <property type="molecule type" value="Genomic_DNA"/>
</dbReference>
<dbReference type="SUPFAM" id="SSF52540">
    <property type="entry name" value="P-loop containing nucleoside triphosphate hydrolases"/>
    <property type="match status" value="2"/>
</dbReference>
<dbReference type="AlphaFoldDB" id="A0A6J7CXY3"/>
<sequence length="643" mass="69016">MSVAHFPVIGVVAPIATAGLVWAMTGSSFALLGAVIAPTMIVAHHIDGVRRATRESRRTEAVRARERAAERELNMVRDTQRIIDENRAYPSVADIARNREWAPARNGHTVVRAGIQTDGSPWLVDVASGVTVIGDGPAADAVWTSLIVQATAQLGAPQDPGVPARWANGSSIDRGETTEVALAIRCTDRGVDSITTRGSLPTRVDYLPDDVNGADGILTAIARISRARLKVRLTSDTPHVLIAGRTGSGKSHALTALVVEWATRFTPAEFQFVGIDFKGGATLGPLGGFPHHLATLTDLTTTDVPRAIEGLSAEIRRRELEFVRQRVTTIENASDVPRLALVIDEVHEFLRQFPAAHDLLADIARRGRSLGIHLVLAVQHPSGVLRDSVLANIPVRICLSMNTLHDVIQVLGRATSVAPALGRCLVTLGDGLVRDVYVPSIEPMTVSELSGERVHTTPWQPALTRPVPRDGRTGFGIVDDVAHACHRIAHWQPSDGDIAVIGDRGSGRTETLRALVGGHSATWVTNAQELDCDAGIVVIDDLDRIMDSMSPVDASAFLDAVRRVRHASHHVVVLVASSQPLPRVFGSVRTVITLRTATLEAHRATGAPPETFDPASAPGVGTWRGLRFVLYERTDSSETASRP</sequence>
<evidence type="ECO:0000259" key="3">
    <source>
        <dbReference type="PROSITE" id="PS50901"/>
    </source>
</evidence>
<dbReference type="SMART" id="SM00382">
    <property type="entry name" value="AAA"/>
    <property type="match status" value="2"/>
</dbReference>